<feature type="compositionally biased region" description="Basic and acidic residues" evidence="1">
    <location>
        <begin position="40"/>
        <end position="53"/>
    </location>
</feature>
<organism evidence="2 3">
    <name type="scientific">Panicum miliaceum</name>
    <name type="common">Proso millet</name>
    <name type="synonym">Broomcorn millet</name>
    <dbReference type="NCBI Taxonomy" id="4540"/>
    <lineage>
        <taxon>Eukaryota</taxon>
        <taxon>Viridiplantae</taxon>
        <taxon>Streptophyta</taxon>
        <taxon>Embryophyta</taxon>
        <taxon>Tracheophyta</taxon>
        <taxon>Spermatophyta</taxon>
        <taxon>Magnoliopsida</taxon>
        <taxon>Liliopsida</taxon>
        <taxon>Poales</taxon>
        <taxon>Poaceae</taxon>
        <taxon>PACMAD clade</taxon>
        <taxon>Panicoideae</taxon>
        <taxon>Panicodae</taxon>
        <taxon>Paniceae</taxon>
        <taxon>Panicinae</taxon>
        <taxon>Panicum</taxon>
        <taxon>Panicum sect. Panicum</taxon>
    </lineage>
</organism>
<protein>
    <submittedName>
        <fullName evidence="2">Uncharacterized protein</fullName>
    </submittedName>
</protein>
<reference evidence="3" key="1">
    <citation type="journal article" date="2019" name="Nat. Commun.">
        <title>The genome of broomcorn millet.</title>
        <authorList>
            <person name="Zou C."/>
            <person name="Miki D."/>
            <person name="Li D."/>
            <person name="Tang Q."/>
            <person name="Xiao L."/>
            <person name="Rajput S."/>
            <person name="Deng P."/>
            <person name="Jia W."/>
            <person name="Huang R."/>
            <person name="Zhang M."/>
            <person name="Sun Y."/>
            <person name="Hu J."/>
            <person name="Fu X."/>
            <person name="Schnable P.S."/>
            <person name="Li F."/>
            <person name="Zhang H."/>
            <person name="Feng B."/>
            <person name="Zhu X."/>
            <person name="Liu R."/>
            <person name="Schnable J.C."/>
            <person name="Zhu J.-K."/>
            <person name="Zhang H."/>
        </authorList>
    </citation>
    <scope>NUCLEOTIDE SEQUENCE [LARGE SCALE GENOMIC DNA]</scope>
</reference>
<keyword evidence="3" id="KW-1185">Reference proteome</keyword>
<evidence type="ECO:0000313" key="2">
    <source>
        <dbReference type="EMBL" id="RLM58958.1"/>
    </source>
</evidence>
<dbReference type="AlphaFoldDB" id="A0A3L6PMT0"/>
<proteinExistence type="predicted"/>
<gene>
    <name evidence="2" type="ORF">C2845_PM18G08130</name>
</gene>
<dbReference type="EMBL" id="PQIB02000017">
    <property type="protein sequence ID" value="RLM58958.1"/>
    <property type="molecule type" value="Genomic_DNA"/>
</dbReference>
<accession>A0A3L6PMT0</accession>
<comment type="caution">
    <text evidence="2">The sequence shown here is derived from an EMBL/GenBank/DDBJ whole genome shotgun (WGS) entry which is preliminary data.</text>
</comment>
<feature type="compositionally biased region" description="Basic and acidic residues" evidence="1">
    <location>
        <begin position="63"/>
        <end position="83"/>
    </location>
</feature>
<sequence length="92" mass="11318">MESKVLGDNFGMRFFMCENYEYDPPKRFGKDRPKKKEKRKKEQEEVQKRMEEVERQEEECEADRERKRERARHAKEPGPDAIRKGKYSRYTQ</sequence>
<evidence type="ECO:0000256" key="1">
    <source>
        <dbReference type="SAM" id="MobiDB-lite"/>
    </source>
</evidence>
<dbReference type="Proteomes" id="UP000275267">
    <property type="component" value="Unassembled WGS sequence"/>
</dbReference>
<feature type="region of interest" description="Disordered" evidence="1">
    <location>
        <begin position="22"/>
        <end position="92"/>
    </location>
</feature>
<evidence type="ECO:0000313" key="3">
    <source>
        <dbReference type="Proteomes" id="UP000275267"/>
    </source>
</evidence>
<name>A0A3L6PMT0_PANMI</name>